<dbReference type="InterPro" id="IPR001296">
    <property type="entry name" value="Glyco_trans_1"/>
</dbReference>
<proteinExistence type="predicted"/>
<dbReference type="RefSeq" id="WP_013174371.1">
    <property type="nucleotide sequence ID" value="NC_014220.1"/>
</dbReference>
<evidence type="ECO:0000259" key="3">
    <source>
        <dbReference type="Pfam" id="PF00534"/>
    </source>
</evidence>
<dbReference type="OrthoDB" id="9790710at2"/>
<evidence type="ECO:0000313" key="4">
    <source>
        <dbReference type="EMBL" id="ADI00967.1"/>
    </source>
</evidence>
<name>D7CJ78_SYNLT</name>
<feature type="transmembrane region" description="Helical" evidence="2">
    <location>
        <begin position="119"/>
        <end position="140"/>
    </location>
</feature>
<evidence type="ECO:0000256" key="1">
    <source>
        <dbReference type="ARBA" id="ARBA00022679"/>
    </source>
</evidence>
<dbReference type="GO" id="GO:0009103">
    <property type="term" value="P:lipopolysaccharide biosynthetic process"/>
    <property type="evidence" value="ECO:0007669"/>
    <property type="project" value="TreeGrafter"/>
</dbReference>
<gene>
    <name evidence="4" type="ordered locus">Slip_0167</name>
</gene>
<dbReference type="HOGENOM" id="CLU_055800_0_0_9"/>
<keyword evidence="1 4" id="KW-0808">Transferase</keyword>
<protein>
    <submittedName>
        <fullName evidence="4">Glycosyl transferase group 1</fullName>
    </submittedName>
</protein>
<dbReference type="Pfam" id="PF00534">
    <property type="entry name" value="Glycos_transf_1"/>
    <property type="match status" value="1"/>
</dbReference>
<dbReference type="EMBL" id="CP002048">
    <property type="protein sequence ID" value="ADI00967.1"/>
    <property type="molecule type" value="Genomic_DNA"/>
</dbReference>
<sequence length="412" mass="47562">MELFFVTNFSEEQTYWKIVSECTVKPAGSASQVFEGLFLKGFSMLDNVNVTACSFRLIPSFPAHKRIFWPSYSERLFGNTLCIYLPVVNLPVVKQLIQSIGLGFEIIRWAVFNRRKRKAIIFACINVPMVFSALILRPIIGTPVFVIVPDLPSLILTYTKQSCLKRVLSYPFKWLCNMAESRFDGYILLTKYMNGVINRKNRPSIVIEGMSDPELTDVQDDKICMESDNVIMYAGALYRQFGIDKLISAFRKLRQENIQLWIFGTGDMEDEIRQQALIDLRIKFFGMYPRKEVVEFEKKASLLINPRPSDSAFTLYSFPSKTLEYMATGTPVLTTRLPGIPEEYFDYVYVIENETDDGIAEAIQRVLMLPQHERNIRGQRARQFVLENKNCYVQAKKVIEMIEACMGERVYE</sequence>
<reference evidence="5" key="1">
    <citation type="journal article" date="2010" name="Stand. Genomic Sci.">
        <title>Complete genome sequence of Syntrophothermus lipocalidus type strain (TGB-C1T).</title>
        <authorList>
            <consortium name="US DOE Joint Genome Institute (JGI-PGF)"/>
            <person name="Djao O."/>
            <person name="Zhang X."/>
            <person name="Lucas S."/>
            <person name="Lapidus A."/>
            <person name="Glavina Del Rio T."/>
            <person name="Nolan M."/>
            <person name="Tice H."/>
            <person name="Cheng J."/>
            <person name="Han C."/>
            <person name="Tapia R."/>
            <person name="Goodwin L."/>
            <person name="Pitluck S."/>
            <person name="Liolios K."/>
            <person name="Ivanova N."/>
            <person name="Mavromatis K."/>
            <person name="Mikhailova N."/>
            <person name="Ovchinnikova G."/>
            <person name="Pati A."/>
            <person name="Brambilla E."/>
            <person name="Chen A."/>
            <person name="Palaniappan K."/>
            <person name="Land M."/>
            <person name="Hauser L."/>
            <person name="Chang Y."/>
            <person name="Jeffries C."/>
            <person name="Rohde M."/>
            <person name="Sikorski J."/>
            <person name="Spring S."/>
            <person name="Goker M."/>
            <person name="Detter J."/>
            <person name="Woyke T."/>
            <person name="Bristow J."/>
            <person name="Eisen J."/>
            <person name="Markowitz V."/>
            <person name="Hugenholtz P."/>
            <person name="Kyrpides N."/>
            <person name="Klenk H."/>
        </authorList>
    </citation>
    <scope>NUCLEOTIDE SEQUENCE [LARGE SCALE GENOMIC DNA]</scope>
    <source>
        <strain evidence="5">DSM 12680 / TGB-C1</strain>
    </source>
</reference>
<dbReference type="eggNOG" id="COG0438">
    <property type="taxonomic scope" value="Bacteria"/>
</dbReference>
<keyword evidence="2" id="KW-0812">Transmembrane</keyword>
<dbReference type="Gene3D" id="3.40.50.2000">
    <property type="entry name" value="Glycogen Phosphorylase B"/>
    <property type="match status" value="1"/>
</dbReference>
<keyword evidence="5" id="KW-1185">Reference proteome</keyword>
<dbReference type="STRING" id="643648.Slip_0167"/>
<evidence type="ECO:0000256" key="2">
    <source>
        <dbReference type="SAM" id="Phobius"/>
    </source>
</evidence>
<keyword evidence="2" id="KW-1133">Transmembrane helix</keyword>
<dbReference type="AlphaFoldDB" id="D7CJ78"/>
<feature type="domain" description="Glycosyl transferase family 1" evidence="3">
    <location>
        <begin position="226"/>
        <end position="382"/>
    </location>
</feature>
<evidence type="ECO:0000313" key="5">
    <source>
        <dbReference type="Proteomes" id="UP000000378"/>
    </source>
</evidence>
<keyword evidence="2" id="KW-0472">Membrane</keyword>
<dbReference type="Proteomes" id="UP000000378">
    <property type="component" value="Chromosome"/>
</dbReference>
<reference evidence="4 5" key="2">
    <citation type="journal article" date="2010" name="Stand. Genomic Sci.">
        <title>Complete genome sequence of Syntrophothermus lipocalidus type strain (TGB-C1).</title>
        <authorList>
            <person name="Djao O.D."/>
            <person name="Zhang X."/>
            <person name="Lucas S."/>
            <person name="Lapidus A."/>
            <person name="Del Rio T.G."/>
            <person name="Nolan M."/>
            <person name="Tice H."/>
            <person name="Cheng J.F."/>
            <person name="Han C."/>
            <person name="Tapia R."/>
            <person name="Goodwin L."/>
            <person name="Pitluck S."/>
            <person name="Liolios K."/>
            <person name="Ivanova N."/>
            <person name="Mavromatis K."/>
            <person name="Mikhailova N."/>
            <person name="Ovchinnikova G."/>
            <person name="Pati A."/>
            <person name="Brambilla E."/>
            <person name="Chen A."/>
            <person name="Palaniappan K."/>
            <person name="Land M."/>
            <person name="Hauser L."/>
            <person name="Chang Y.J."/>
            <person name="Jeffries C.D."/>
            <person name="Rohde M."/>
            <person name="Sikorski J."/>
            <person name="Spring S."/>
            <person name="Goker M."/>
            <person name="Detter J.C."/>
            <person name="Woyke T."/>
            <person name="Bristow J."/>
            <person name="Eisen J.A."/>
            <person name="Markowitz V."/>
            <person name="Hugenholtz P."/>
            <person name="Kyrpides N.C."/>
            <person name="Klenk H.P."/>
        </authorList>
    </citation>
    <scope>NUCLEOTIDE SEQUENCE [LARGE SCALE GENOMIC DNA]</scope>
    <source>
        <strain evidence="5">DSM 12680 / TGB-C1</strain>
    </source>
</reference>
<organism evidence="4 5">
    <name type="scientific">Syntrophothermus lipocalidus (strain DSM 12680 / TGB-C1)</name>
    <dbReference type="NCBI Taxonomy" id="643648"/>
    <lineage>
        <taxon>Bacteria</taxon>
        <taxon>Bacillati</taxon>
        <taxon>Bacillota</taxon>
        <taxon>Clostridia</taxon>
        <taxon>Eubacteriales</taxon>
        <taxon>Syntrophomonadaceae</taxon>
        <taxon>Syntrophothermus</taxon>
    </lineage>
</organism>
<dbReference type="GO" id="GO:0016757">
    <property type="term" value="F:glycosyltransferase activity"/>
    <property type="evidence" value="ECO:0007669"/>
    <property type="project" value="InterPro"/>
</dbReference>
<accession>D7CJ78</accession>
<dbReference type="KEGG" id="slp:Slip_0167"/>
<dbReference type="PANTHER" id="PTHR46401:SF2">
    <property type="entry name" value="GLYCOSYLTRANSFERASE WBBK-RELATED"/>
    <property type="match status" value="1"/>
</dbReference>
<dbReference type="CAZy" id="GT4">
    <property type="family name" value="Glycosyltransferase Family 4"/>
</dbReference>
<dbReference type="SUPFAM" id="SSF53756">
    <property type="entry name" value="UDP-Glycosyltransferase/glycogen phosphorylase"/>
    <property type="match status" value="1"/>
</dbReference>
<dbReference type="PANTHER" id="PTHR46401">
    <property type="entry name" value="GLYCOSYLTRANSFERASE WBBK-RELATED"/>
    <property type="match status" value="1"/>
</dbReference>